<evidence type="ECO:0000256" key="1">
    <source>
        <dbReference type="SAM" id="Phobius"/>
    </source>
</evidence>
<dbReference type="PIRSF" id="PIRSF016789">
    <property type="entry name" value="DUF454"/>
    <property type="match status" value="1"/>
</dbReference>
<dbReference type="AlphaFoldDB" id="A0A178YSA5"/>
<evidence type="ECO:0008006" key="4">
    <source>
        <dbReference type="Google" id="ProtNLM"/>
    </source>
</evidence>
<evidence type="ECO:0000313" key="3">
    <source>
        <dbReference type="Proteomes" id="UP000078507"/>
    </source>
</evidence>
<evidence type="ECO:0000313" key="2">
    <source>
        <dbReference type="EMBL" id="OAP50492.1"/>
    </source>
</evidence>
<reference evidence="2 3" key="1">
    <citation type="submission" date="2015-11" db="EMBL/GenBank/DDBJ databases">
        <title>Ensifer anhuiense sp. nov., an effective nitrogen fixation bacterium with Glycine soja.</title>
        <authorList>
            <person name="Yan H."/>
            <person name="Chen W."/>
        </authorList>
    </citation>
    <scope>NUCLEOTIDE SEQUENCE [LARGE SCALE GENOMIC DNA]</scope>
    <source>
        <strain evidence="2 3">LMG 7837</strain>
    </source>
</reference>
<gene>
    <name evidence="2" type="ORF">ATB98_05595</name>
</gene>
<proteinExistence type="predicted"/>
<dbReference type="Pfam" id="PF04304">
    <property type="entry name" value="DUF454"/>
    <property type="match status" value="1"/>
</dbReference>
<keyword evidence="1" id="KW-1133">Transmembrane helix</keyword>
<dbReference type="GO" id="GO:0005886">
    <property type="term" value="C:plasma membrane"/>
    <property type="evidence" value="ECO:0007669"/>
    <property type="project" value="TreeGrafter"/>
</dbReference>
<sequence>MNLSIRIALLGLGWTMLGIGIAGIFLPLLPTTPFLLMAAWLFARSSPRLEQWLLDHPLFGRPLRDWRRDGAISLGAKACAIALMALGFAVLWFRLEVSVLTASIVALIMVTVALFIVSRPEPRN</sequence>
<keyword evidence="3" id="KW-1185">Reference proteome</keyword>
<name>A0A178YSA5_SINSA</name>
<feature type="transmembrane region" description="Helical" evidence="1">
    <location>
        <begin position="12"/>
        <end position="43"/>
    </location>
</feature>
<feature type="transmembrane region" description="Helical" evidence="1">
    <location>
        <begin position="99"/>
        <end position="117"/>
    </location>
</feature>
<dbReference type="RefSeq" id="WP_066867658.1">
    <property type="nucleotide sequence ID" value="NZ_LNQB01000028.1"/>
</dbReference>
<keyword evidence="1" id="KW-0812">Transmembrane</keyword>
<accession>A0A178YSA5</accession>
<dbReference type="STRING" id="36856.ATB98_05595"/>
<dbReference type="PANTHER" id="PTHR35813:SF1">
    <property type="entry name" value="INNER MEMBRANE PROTEIN YBAN"/>
    <property type="match status" value="1"/>
</dbReference>
<feature type="transmembrane region" description="Helical" evidence="1">
    <location>
        <begin position="71"/>
        <end position="93"/>
    </location>
</feature>
<organism evidence="2 3">
    <name type="scientific">Sinorhizobium saheli</name>
    <dbReference type="NCBI Taxonomy" id="36856"/>
    <lineage>
        <taxon>Bacteria</taxon>
        <taxon>Pseudomonadati</taxon>
        <taxon>Pseudomonadota</taxon>
        <taxon>Alphaproteobacteria</taxon>
        <taxon>Hyphomicrobiales</taxon>
        <taxon>Rhizobiaceae</taxon>
        <taxon>Sinorhizobium/Ensifer group</taxon>
        <taxon>Sinorhizobium</taxon>
    </lineage>
</organism>
<protein>
    <recommendedName>
        <fullName evidence="4">DUF454 domain-containing protein</fullName>
    </recommendedName>
</protein>
<dbReference type="InterPro" id="IPR007401">
    <property type="entry name" value="DUF454"/>
</dbReference>
<dbReference type="Proteomes" id="UP000078507">
    <property type="component" value="Unassembled WGS sequence"/>
</dbReference>
<dbReference type="EMBL" id="LNQB01000028">
    <property type="protein sequence ID" value="OAP50492.1"/>
    <property type="molecule type" value="Genomic_DNA"/>
</dbReference>
<keyword evidence="1" id="KW-0472">Membrane</keyword>
<comment type="caution">
    <text evidence="2">The sequence shown here is derived from an EMBL/GenBank/DDBJ whole genome shotgun (WGS) entry which is preliminary data.</text>
</comment>
<dbReference type="PANTHER" id="PTHR35813">
    <property type="entry name" value="INNER MEMBRANE PROTEIN YBAN"/>
    <property type="match status" value="1"/>
</dbReference>